<dbReference type="HAMAP" id="MF_01139">
    <property type="entry name" value="ISPT"/>
    <property type="match status" value="1"/>
</dbReference>
<dbReference type="Pfam" id="PF01255">
    <property type="entry name" value="Prenyltransf"/>
    <property type="match status" value="1"/>
</dbReference>
<dbReference type="GO" id="GO:0016094">
    <property type="term" value="P:polyprenol biosynthetic process"/>
    <property type="evidence" value="ECO:0007669"/>
    <property type="project" value="TreeGrafter"/>
</dbReference>
<sequence>MLEGLDPEKIPAHVAIIMDGNGRWAKARRLPRVMGHREGMKSVRAVVETARKIGIKVLTLYAFSKENWQRPQDEVSFLMRLLAEYLQKEVDELHQKDIQIRAIGEIELLPKEVYELLVQAIKKTSQNQGMILNLALSYGGRAEIAHAAREIARACLAGKLKIEEVDEALFASYLYTKDLPDPDLLIRTSGELRLSNFLLYQCAYTELYFTPTLWPDFREKEFLEALKDYQRRERRFGKLSEQLKS</sequence>
<accession>A0A7V5U2K9</accession>
<evidence type="ECO:0000256" key="2">
    <source>
        <dbReference type="HAMAP-Rule" id="MF_01139"/>
    </source>
</evidence>
<dbReference type="InterPro" id="IPR001441">
    <property type="entry name" value="UPP_synth-like"/>
</dbReference>
<feature type="binding site" evidence="2">
    <location>
        <begin position="20"/>
        <end position="23"/>
    </location>
    <ligand>
        <name>substrate</name>
    </ligand>
</feature>
<keyword evidence="2" id="KW-0479">Metal-binding</keyword>
<protein>
    <recommendedName>
        <fullName evidence="2">Isoprenyl transferase</fullName>
        <ecNumber evidence="2">2.5.1.-</ecNumber>
    </recommendedName>
</protein>
<name>A0A7V5U2K9_9BACT</name>
<gene>
    <name evidence="3" type="ORF">ENJ96_04295</name>
</gene>
<feature type="binding site" evidence="2">
    <location>
        <position position="19"/>
    </location>
    <ligand>
        <name>Mg(2+)</name>
        <dbReference type="ChEBI" id="CHEBI:18420"/>
    </ligand>
</feature>
<dbReference type="NCBIfam" id="NF011405">
    <property type="entry name" value="PRK14830.1"/>
    <property type="match status" value="1"/>
</dbReference>
<feature type="binding site" evidence="2">
    <location>
        <position position="187"/>
    </location>
    <ligand>
        <name>substrate</name>
    </ligand>
</feature>
<dbReference type="GO" id="GO:0000287">
    <property type="term" value="F:magnesium ion binding"/>
    <property type="evidence" value="ECO:0007669"/>
    <property type="project" value="UniProtKB-UniRule"/>
</dbReference>
<dbReference type="NCBIfam" id="TIGR00055">
    <property type="entry name" value="uppS"/>
    <property type="match status" value="1"/>
</dbReference>
<dbReference type="FunFam" id="3.40.1180.10:FF:000001">
    <property type="entry name" value="(2E,6E)-farnesyl-diphosphate-specific ditrans,polycis-undecaprenyl-diphosphate synthase"/>
    <property type="match status" value="1"/>
</dbReference>
<reference evidence="3" key="1">
    <citation type="journal article" date="2020" name="mSystems">
        <title>Genome- and Community-Level Interaction Insights into Carbon Utilization and Element Cycling Functions of Hydrothermarchaeota in Hydrothermal Sediment.</title>
        <authorList>
            <person name="Zhou Z."/>
            <person name="Liu Y."/>
            <person name="Xu W."/>
            <person name="Pan J."/>
            <person name="Luo Z.H."/>
            <person name="Li M."/>
        </authorList>
    </citation>
    <scope>NUCLEOTIDE SEQUENCE [LARGE SCALE GENOMIC DNA]</scope>
    <source>
        <strain evidence="3">HyVt-533</strain>
    </source>
</reference>
<keyword evidence="1 2" id="KW-0808">Transferase</keyword>
<comment type="cofactor">
    <cofactor evidence="2">
        <name>Mg(2+)</name>
        <dbReference type="ChEBI" id="CHEBI:18420"/>
    </cofactor>
    <text evidence="2">Binds 2 magnesium ions per subunit.</text>
</comment>
<dbReference type="GO" id="GO:0045547">
    <property type="term" value="F:ditrans,polycis-polyprenyl diphosphate synthase [(2E,6E)-farnesyl diphosphate specific] activity"/>
    <property type="evidence" value="ECO:0007669"/>
    <property type="project" value="TreeGrafter"/>
</dbReference>
<dbReference type="EMBL" id="DROK01000130">
    <property type="protein sequence ID" value="HHI97051.1"/>
    <property type="molecule type" value="Genomic_DNA"/>
</dbReference>
<feature type="binding site" evidence="2">
    <location>
        <position position="70"/>
    </location>
    <ligand>
        <name>substrate</name>
    </ligand>
</feature>
<feature type="binding site" evidence="2">
    <location>
        <position position="206"/>
    </location>
    <ligand>
        <name>Mg(2+)</name>
        <dbReference type="ChEBI" id="CHEBI:18420"/>
    </ligand>
</feature>
<feature type="binding site" evidence="2">
    <location>
        <position position="68"/>
    </location>
    <ligand>
        <name>substrate</name>
    </ligand>
</feature>
<feature type="active site" evidence="2">
    <location>
        <position position="19"/>
    </location>
</feature>
<feature type="binding site" evidence="2">
    <location>
        <position position="36"/>
    </location>
    <ligand>
        <name>substrate</name>
    </ligand>
</feature>
<dbReference type="SUPFAM" id="SSF64005">
    <property type="entry name" value="Undecaprenyl diphosphate synthase"/>
    <property type="match status" value="1"/>
</dbReference>
<dbReference type="EC" id="2.5.1.-" evidence="2"/>
<dbReference type="InterPro" id="IPR036424">
    <property type="entry name" value="UPP_synth-like_sf"/>
</dbReference>
<evidence type="ECO:0000256" key="1">
    <source>
        <dbReference type="ARBA" id="ARBA00022679"/>
    </source>
</evidence>
<dbReference type="Gene3D" id="3.40.1180.10">
    <property type="entry name" value="Decaprenyl diphosphate synthase-like"/>
    <property type="match status" value="1"/>
</dbReference>
<comment type="caution">
    <text evidence="3">The sequence shown here is derived from an EMBL/GenBank/DDBJ whole genome shotgun (WGS) entry which is preliminary data.</text>
</comment>
<feature type="binding site" evidence="2">
    <location>
        <begin position="64"/>
        <end position="66"/>
    </location>
    <ligand>
        <name>substrate</name>
    </ligand>
</feature>
<comment type="subunit">
    <text evidence="2">Homodimer.</text>
</comment>
<feature type="binding site" evidence="2">
    <location>
        <position position="32"/>
    </location>
    <ligand>
        <name>substrate</name>
    </ligand>
</feature>
<evidence type="ECO:0000313" key="3">
    <source>
        <dbReference type="EMBL" id="HHI97051.1"/>
    </source>
</evidence>
<dbReference type="PANTHER" id="PTHR10291:SF0">
    <property type="entry name" value="DEHYDRODOLICHYL DIPHOSPHATE SYNTHASE 2"/>
    <property type="match status" value="1"/>
</dbReference>
<dbReference type="PROSITE" id="PS01066">
    <property type="entry name" value="UPP_SYNTHASE"/>
    <property type="match status" value="1"/>
</dbReference>
<dbReference type="PANTHER" id="PTHR10291">
    <property type="entry name" value="DEHYDRODOLICHYL DIPHOSPHATE SYNTHASE FAMILY MEMBER"/>
    <property type="match status" value="1"/>
</dbReference>
<feature type="binding site" evidence="2">
    <location>
        <position position="24"/>
    </location>
    <ligand>
        <name>substrate</name>
    </ligand>
</feature>
<feature type="active site" description="Proton acceptor" evidence="2">
    <location>
        <position position="67"/>
    </location>
</feature>
<comment type="function">
    <text evidence="2">Catalyzes the condensation of isopentenyl diphosphate (IPP) with allylic pyrophosphates generating different type of terpenoids.</text>
</comment>
<dbReference type="AlphaFoldDB" id="A0A7V5U2K9"/>
<dbReference type="Proteomes" id="UP000886101">
    <property type="component" value="Unassembled WGS sequence"/>
</dbReference>
<keyword evidence="2" id="KW-0460">Magnesium</keyword>
<proteinExistence type="inferred from homology"/>
<feature type="binding site" evidence="2">
    <location>
        <begin position="193"/>
        <end position="195"/>
    </location>
    <ligand>
        <name>substrate</name>
    </ligand>
</feature>
<organism evidence="3">
    <name type="scientific">Thermodesulfatator atlanticus</name>
    <dbReference type="NCBI Taxonomy" id="501497"/>
    <lineage>
        <taxon>Bacteria</taxon>
        <taxon>Pseudomonadati</taxon>
        <taxon>Thermodesulfobacteriota</taxon>
        <taxon>Thermodesulfobacteria</taxon>
        <taxon>Thermodesulfobacteriales</taxon>
        <taxon>Thermodesulfatatoraceae</taxon>
        <taxon>Thermodesulfatator</taxon>
    </lineage>
</organism>
<comment type="similarity">
    <text evidence="2">Belongs to the UPP synthase family.</text>
</comment>
<dbReference type="CDD" id="cd00475">
    <property type="entry name" value="Cis_IPPS"/>
    <property type="match status" value="1"/>
</dbReference>
<dbReference type="InterPro" id="IPR018520">
    <property type="entry name" value="UPP_synth-like_CS"/>
</dbReference>